<dbReference type="Pfam" id="PF14612">
    <property type="entry name" value="Ino80_Iec3"/>
    <property type="match status" value="1"/>
</dbReference>
<evidence type="ECO:0000259" key="2">
    <source>
        <dbReference type="Pfam" id="PF14612"/>
    </source>
</evidence>
<feature type="domain" description="INO80 complex subunit 3 N-terminal" evidence="2">
    <location>
        <begin position="20"/>
        <end position="87"/>
    </location>
</feature>
<proteinExistence type="predicted"/>
<dbReference type="EMBL" id="SPUK01000008">
    <property type="protein sequence ID" value="TQV95253.1"/>
    <property type="molecule type" value="Genomic_DNA"/>
</dbReference>
<accession>A0A545VV02</accession>
<name>A0A545VV02_9HYPO</name>
<evidence type="ECO:0000313" key="4">
    <source>
        <dbReference type="EMBL" id="TQV95253.1"/>
    </source>
</evidence>
<feature type="region of interest" description="Disordered" evidence="1">
    <location>
        <begin position="176"/>
        <end position="200"/>
    </location>
</feature>
<dbReference type="GO" id="GO:0006338">
    <property type="term" value="P:chromatin remodeling"/>
    <property type="evidence" value="ECO:0007669"/>
    <property type="project" value="InterPro"/>
</dbReference>
<dbReference type="GO" id="GO:0031011">
    <property type="term" value="C:Ino80 complex"/>
    <property type="evidence" value="ECO:0007669"/>
    <property type="project" value="InterPro"/>
</dbReference>
<keyword evidence="5" id="KW-1185">Reference proteome</keyword>
<feature type="compositionally biased region" description="Low complexity" evidence="1">
    <location>
        <begin position="184"/>
        <end position="198"/>
    </location>
</feature>
<protein>
    <submittedName>
        <fullName evidence="4">IEC3 subunit of the ino80 complex, chromatin re-modelling domain-containing protein</fullName>
    </submittedName>
</protein>
<reference evidence="4 5" key="1">
    <citation type="journal article" date="2019" name="Appl. Microbiol. Biotechnol.">
        <title>Genome sequence of Isaria javanica and comparative genome analysis insights into family S53 peptidase evolution in fungal entomopathogens.</title>
        <authorList>
            <person name="Lin R."/>
            <person name="Zhang X."/>
            <person name="Xin B."/>
            <person name="Zou M."/>
            <person name="Gao Y."/>
            <person name="Qin F."/>
            <person name="Hu Q."/>
            <person name="Xie B."/>
            <person name="Cheng X."/>
        </authorList>
    </citation>
    <scope>NUCLEOTIDE SEQUENCE [LARGE SCALE GENOMIC DNA]</scope>
    <source>
        <strain evidence="4 5">IJ1G</strain>
    </source>
</reference>
<dbReference type="OrthoDB" id="4095124at2759"/>
<dbReference type="Pfam" id="PF24244">
    <property type="entry name" value="Iec3-like_M"/>
    <property type="match status" value="1"/>
</dbReference>
<evidence type="ECO:0000313" key="5">
    <source>
        <dbReference type="Proteomes" id="UP000315783"/>
    </source>
</evidence>
<dbReference type="InterPro" id="IPR032742">
    <property type="entry name" value="Iec3_N"/>
</dbReference>
<comment type="caution">
    <text evidence="4">The sequence shown here is derived from an EMBL/GenBank/DDBJ whole genome shotgun (WGS) entry which is preliminary data.</text>
</comment>
<dbReference type="InterPro" id="IPR055449">
    <property type="entry name" value="Iec3-like_M"/>
</dbReference>
<dbReference type="AlphaFoldDB" id="A0A545VV02"/>
<organism evidence="4 5">
    <name type="scientific">Cordyceps javanica</name>
    <dbReference type="NCBI Taxonomy" id="43265"/>
    <lineage>
        <taxon>Eukaryota</taxon>
        <taxon>Fungi</taxon>
        <taxon>Dikarya</taxon>
        <taxon>Ascomycota</taxon>
        <taxon>Pezizomycotina</taxon>
        <taxon>Sordariomycetes</taxon>
        <taxon>Hypocreomycetidae</taxon>
        <taxon>Hypocreales</taxon>
        <taxon>Cordycipitaceae</taxon>
        <taxon>Cordyceps</taxon>
    </lineage>
</organism>
<sequence>MEDSQPKTEPSAERKAVGYKSWKKKYRKMRIVFDQKMQTGEELHKQEAKTSATVKRLAVENDRLLDILLDINNSAQIPLDKRIDVALKPSGDAKAPTLAIDRDHASQKAAALKKLEELLTAVPHTNYAAAKSGNPAIIEDLTVAAGESHPASFLTADDVDDYIFTVDNSLESDAHLPSLAPRAHPNSHLSSHPHLKNPTSVTNWLRKHAPKVFLQDGEAHDDTDITGGGGGADGASTSGHGNGTSSRKSRGGRGERGGKTNARGKRASGVSSRPSNAAAATEKTDSKGDVDVSMEEDLDYGTPVGRGKRKRKDDAGYRPGGSASRPSKKKRKSDADTPSGRRVKKEAVE</sequence>
<gene>
    <name evidence="4" type="ORF">IF1G_06240</name>
</gene>
<evidence type="ECO:0000256" key="1">
    <source>
        <dbReference type="SAM" id="MobiDB-lite"/>
    </source>
</evidence>
<feature type="domain" description="INO80 complex subunit 3-like middle region" evidence="3">
    <location>
        <begin position="113"/>
        <end position="218"/>
    </location>
</feature>
<feature type="region of interest" description="Disordered" evidence="1">
    <location>
        <begin position="214"/>
        <end position="349"/>
    </location>
</feature>
<evidence type="ECO:0000259" key="3">
    <source>
        <dbReference type="Pfam" id="PF24244"/>
    </source>
</evidence>
<dbReference type="STRING" id="43265.A0A545VV02"/>
<feature type="compositionally biased region" description="Low complexity" evidence="1">
    <location>
        <begin position="234"/>
        <end position="246"/>
    </location>
</feature>
<dbReference type="Proteomes" id="UP000315783">
    <property type="component" value="Unassembled WGS sequence"/>
</dbReference>